<dbReference type="STRING" id="29845.A0A1V6RYX0"/>
<dbReference type="InterPro" id="IPR008266">
    <property type="entry name" value="Tyr_kinase_AS"/>
</dbReference>
<evidence type="ECO:0000256" key="4">
    <source>
        <dbReference type="ARBA" id="ARBA00012513"/>
    </source>
</evidence>
<proteinExistence type="predicted"/>
<feature type="domain" description="Protein kinase" evidence="17">
    <location>
        <begin position="17"/>
        <end position="268"/>
    </location>
</feature>
<dbReference type="EMBL" id="MDYP01000017">
    <property type="protein sequence ID" value="OQE06709.1"/>
    <property type="molecule type" value="Genomic_DNA"/>
</dbReference>
<evidence type="ECO:0000256" key="2">
    <source>
        <dbReference type="ARBA" id="ARBA00004574"/>
    </source>
</evidence>
<dbReference type="Gene3D" id="1.10.510.10">
    <property type="entry name" value="Transferase(Phosphotransferase) domain 1"/>
    <property type="match status" value="1"/>
</dbReference>
<dbReference type="AlphaFoldDB" id="A0A1V6RYX0"/>
<dbReference type="PANTHER" id="PTHR24361">
    <property type="entry name" value="MITOGEN-ACTIVATED KINASE KINASE KINASE"/>
    <property type="match status" value="1"/>
</dbReference>
<dbReference type="Pfam" id="PF07714">
    <property type="entry name" value="PK_Tyr_Ser-Thr"/>
    <property type="match status" value="1"/>
</dbReference>
<comment type="subunit">
    <text evidence="3">Component of the EKC/KEOPS complex composed of at least BUD32, CGI121, GON7, KAE1 and PCC1; the whole complex dimerizes.</text>
</comment>
<evidence type="ECO:0000256" key="9">
    <source>
        <dbReference type="ARBA" id="ARBA00022741"/>
    </source>
</evidence>
<dbReference type="InterPro" id="IPR053235">
    <property type="entry name" value="Ser_Thr_kinase"/>
</dbReference>
<evidence type="ECO:0000256" key="12">
    <source>
        <dbReference type="ARBA" id="ARBA00022895"/>
    </source>
</evidence>
<keyword evidence="9" id="KW-0547">Nucleotide-binding</keyword>
<evidence type="ECO:0000256" key="3">
    <source>
        <dbReference type="ARBA" id="ARBA00011534"/>
    </source>
</evidence>
<evidence type="ECO:0000256" key="6">
    <source>
        <dbReference type="ARBA" id="ARBA00019973"/>
    </source>
</evidence>
<evidence type="ECO:0000256" key="7">
    <source>
        <dbReference type="ARBA" id="ARBA00022527"/>
    </source>
</evidence>
<protein>
    <recommendedName>
        <fullName evidence="6">EKC/KEOPS complex subunit BUD32</fullName>
        <ecNumber evidence="4">2.7.11.1</ecNumber>
    </recommendedName>
    <alternativeName>
        <fullName evidence="13 14">Atypical Serine/threonine protein kinase BUD32</fullName>
    </alternativeName>
    <alternativeName>
        <fullName evidence="5">EKC/KEOPS complex subunit bud32</fullName>
    </alternativeName>
</protein>
<reference evidence="19" key="1">
    <citation type="journal article" date="2017" name="Nat. Microbiol.">
        <title>Global analysis of biosynthetic gene clusters reveals vast potential of secondary metabolite production in Penicillium species.</title>
        <authorList>
            <person name="Nielsen J.C."/>
            <person name="Grijseels S."/>
            <person name="Prigent S."/>
            <person name="Ji B."/>
            <person name="Dainat J."/>
            <person name="Nielsen K.F."/>
            <person name="Frisvad J.C."/>
            <person name="Workman M."/>
            <person name="Nielsen J."/>
        </authorList>
    </citation>
    <scope>NUCLEOTIDE SEQUENCE [LARGE SCALE GENOMIC DNA]</scope>
    <source>
        <strain evidence="19">IBT 29486</strain>
    </source>
</reference>
<evidence type="ECO:0000256" key="10">
    <source>
        <dbReference type="ARBA" id="ARBA00022777"/>
    </source>
</evidence>
<organism evidence="18 19">
    <name type="scientific">Penicillium vulpinum</name>
    <dbReference type="NCBI Taxonomy" id="29845"/>
    <lineage>
        <taxon>Eukaryota</taxon>
        <taxon>Fungi</taxon>
        <taxon>Dikarya</taxon>
        <taxon>Ascomycota</taxon>
        <taxon>Pezizomycotina</taxon>
        <taxon>Eurotiomycetes</taxon>
        <taxon>Eurotiomycetidae</taxon>
        <taxon>Eurotiales</taxon>
        <taxon>Aspergillaceae</taxon>
        <taxon>Penicillium</taxon>
    </lineage>
</organism>
<dbReference type="GO" id="GO:0000781">
    <property type="term" value="C:chromosome, telomeric region"/>
    <property type="evidence" value="ECO:0007669"/>
    <property type="project" value="UniProtKB-SubCell"/>
</dbReference>
<dbReference type="GO" id="GO:0005737">
    <property type="term" value="C:cytoplasm"/>
    <property type="evidence" value="ECO:0007669"/>
    <property type="project" value="TreeGrafter"/>
</dbReference>
<dbReference type="GO" id="GO:0005524">
    <property type="term" value="F:ATP binding"/>
    <property type="evidence" value="ECO:0007669"/>
    <property type="project" value="UniProtKB-KW"/>
</dbReference>
<accession>A0A1V6RYX0</accession>
<dbReference type="PROSITE" id="PS50011">
    <property type="entry name" value="PROTEIN_KINASE_DOM"/>
    <property type="match status" value="1"/>
</dbReference>
<name>A0A1V6RYX0_9EURO</name>
<dbReference type="SUPFAM" id="SSF56112">
    <property type="entry name" value="Protein kinase-like (PK-like)"/>
    <property type="match status" value="1"/>
</dbReference>
<sequence>MADGRMSTFLDKDGSIIAEEKIIGIGASGIVVLHERNAIKLPIRRPETRPQKVALDLAAFEREQDIHRRLQPTPETSVKGVISYIRLDHGLIELKYMENGSLLKWLRQPTAEITIGLQVKWFHQLATGLAHIHNHRVIHGDISCRNILMDKDLNVVLADFGHSSMFSMQRNMIANGRDTNGRTVWTDLCQLGGVFWSIATGDLVDIDMHKTNGSRDEVALPPRSALPSTDHIWASVLIDHCWIKGGYGDGANTLVETLECLQKGISTD</sequence>
<comment type="caution">
    <text evidence="18">The sequence shown here is derived from an EMBL/GenBank/DDBJ whole genome shotgun (WGS) entry which is preliminary data.</text>
</comment>
<comment type="function">
    <text evidence="1">Component of the EKC/KEOPS complex that is required for the formation of a threonylcarbamoyl group on adenosine at position 37 (t(6)A37) in tRNAs that read codons beginning with adenine. The complex is probably involved in the transfer of the threonylcarbamoyl moiety of threonylcarbamoyl-AMP (TC-AMP) to the N6 group of A37. BUD32 has ATPase activity in the context of the EKC/KEOPS complex and likely plays a supporting role to the catalytic subunit KAE1. The EKC/KEOPS complex also promotes both telomere uncapping and telomere elongation. The complex is required for efficient recruitment of transcriptional coactivators.</text>
</comment>
<dbReference type="InterPro" id="IPR011009">
    <property type="entry name" value="Kinase-like_dom_sf"/>
</dbReference>
<comment type="catalytic activity">
    <reaction evidence="15">
        <text>L-threonyl-[protein] + ATP = O-phospho-L-threonyl-[protein] + ADP + H(+)</text>
        <dbReference type="Rhea" id="RHEA:46608"/>
        <dbReference type="Rhea" id="RHEA-COMP:11060"/>
        <dbReference type="Rhea" id="RHEA-COMP:11605"/>
        <dbReference type="ChEBI" id="CHEBI:15378"/>
        <dbReference type="ChEBI" id="CHEBI:30013"/>
        <dbReference type="ChEBI" id="CHEBI:30616"/>
        <dbReference type="ChEBI" id="CHEBI:61977"/>
        <dbReference type="ChEBI" id="CHEBI:456216"/>
        <dbReference type="EC" id="2.7.11.1"/>
    </reaction>
</comment>
<dbReference type="PANTHER" id="PTHR24361:SF433">
    <property type="entry name" value="PROTEIN KINASE DOMAIN-CONTAINING PROTEIN"/>
    <property type="match status" value="1"/>
</dbReference>
<dbReference type="EC" id="2.7.11.1" evidence="4"/>
<dbReference type="PROSITE" id="PS00109">
    <property type="entry name" value="PROTEIN_KINASE_TYR"/>
    <property type="match status" value="1"/>
</dbReference>
<keyword evidence="12" id="KW-0779">Telomere</keyword>
<evidence type="ECO:0000256" key="11">
    <source>
        <dbReference type="ARBA" id="ARBA00022840"/>
    </source>
</evidence>
<evidence type="ECO:0000256" key="5">
    <source>
        <dbReference type="ARBA" id="ARBA00013948"/>
    </source>
</evidence>
<evidence type="ECO:0000256" key="8">
    <source>
        <dbReference type="ARBA" id="ARBA00022679"/>
    </source>
</evidence>
<comment type="subcellular location">
    <subcellularLocation>
        <location evidence="2">Chromosome</location>
        <location evidence="2">Telomere</location>
    </subcellularLocation>
</comment>
<dbReference type="GO" id="GO:0004674">
    <property type="term" value="F:protein serine/threonine kinase activity"/>
    <property type="evidence" value="ECO:0007669"/>
    <property type="project" value="UniProtKB-KW"/>
</dbReference>
<keyword evidence="10" id="KW-0418">Kinase</keyword>
<dbReference type="InterPro" id="IPR000719">
    <property type="entry name" value="Prot_kinase_dom"/>
</dbReference>
<dbReference type="OrthoDB" id="1668230at2759"/>
<evidence type="ECO:0000256" key="14">
    <source>
        <dbReference type="ARBA" id="ARBA00033194"/>
    </source>
</evidence>
<gene>
    <name evidence="18" type="ORF">PENVUL_c017G00941</name>
</gene>
<keyword evidence="8" id="KW-0808">Transferase</keyword>
<dbReference type="InterPro" id="IPR001245">
    <property type="entry name" value="Ser-Thr/Tyr_kinase_cat_dom"/>
</dbReference>
<dbReference type="Proteomes" id="UP000191518">
    <property type="component" value="Unassembled WGS sequence"/>
</dbReference>
<evidence type="ECO:0000256" key="16">
    <source>
        <dbReference type="ARBA" id="ARBA00048679"/>
    </source>
</evidence>
<keyword evidence="11" id="KW-0067">ATP-binding</keyword>
<evidence type="ECO:0000256" key="15">
    <source>
        <dbReference type="ARBA" id="ARBA00047899"/>
    </source>
</evidence>
<comment type="catalytic activity">
    <reaction evidence="16">
        <text>L-seryl-[protein] + ATP = O-phospho-L-seryl-[protein] + ADP + H(+)</text>
        <dbReference type="Rhea" id="RHEA:17989"/>
        <dbReference type="Rhea" id="RHEA-COMP:9863"/>
        <dbReference type="Rhea" id="RHEA-COMP:11604"/>
        <dbReference type="ChEBI" id="CHEBI:15378"/>
        <dbReference type="ChEBI" id="CHEBI:29999"/>
        <dbReference type="ChEBI" id="CHEBI:30616"/>
        <dbReference type="ChEBI" id="CHEBI:83421"/>
        <dbReference type="ChEBI" id="CHEBI:456216"/>
        <dbReference type="EC" id="2.7.11.1"/>
    </reaction>
</comment>
<evidence type="ECO:0000256" key="1">
    <source>
        <dbReference type="ARBA" id="ARBA00003747"/>
    </source>
</evidence>
<evidence type="ECO:0000313" key="18">
    <source>
        <dbReference type="EMBL" id="OQE06709.1"/>
    </source>
</evidence>
<keyword evidence="7" id="KW-0723">Serine/threonine-protein kinase</keyword>
<keyword evidence="19" id="KW-1185">Reference proteome</keyword>
<evidence type="ECO:0000313" key="19">
    <source>
        <dbReference type="Proteomes" id="UP000191518"/>
    </source>
</evidence>
<evidence type="ECO:0000256" key="13">
    <source>
        <dbReference type="ARBA" id="ARBA00030980"/>
    </source>
</evidence>
<keyword evidence="12" id="KW-0158">Chromosome</keyword>
<evidence type="ECO:0000259" key="17">
    <source>
        <dbReference type="PROSITE" id="PS50011"/>
    </source>
</evidence>